<dbReference type="PANTHER" id="PTHR33133">
    <property type="entry name" value="OS08G0107100 PROTEIN-RELATED"/>
    <property type="match status" value="1"/>
</dbReference>
<sequence>MAMSDSYEPYTLGKILMEALKLLPKSMKLTFPISIFTFVYSSSLFITNTSYTSPLLQDLTSKLLLILNKEPNGPLGPGFMDNLIAIGKDLKQLIIIEAISSFVSFIIVLLLLISLAYTFSTAYSDKPLSVKGLVKIIDKRWYETLITKLYIVLLSLGYGVFMGSIIGVVMLITKSSNLSMSLAYFALCLYIYLFTRWQLSLLVTVNEKAYGLGALSEAVILYIGNMKIGCAITYLALLVQCAIYGAFLFIQKSMKVDNLIGIELGFLALSLMWNIYILAVYTVYYFECRKSHGIVDHEEGDQSYFKYWSLLPSTTKV</sequence>
<evidence type="ECO:0000313" key="2">
    <source>
        <dbReference type="EMBL" id="KAJ0965677.1"/>
    </source>
</evidence>
<feature type="transmembrane region" description="Helical" evidence="1">
    <location>
        <begin position="93"/>
        <end position="119"/>
    </location>
</feature>
<evidence type="ECO:0000256" key="1">
    <source>
        <dbReference type="SAM" id="Phobius"/>
    </source>
</evidence>
<accession>A0A9D5C2W4</accession>
<feature type="transmembrane region" description="Helical" evidence="1">
    <location>
        <begin position="178"/>
        <end position="197"/>
    </location>
</feature>
<organism evidence="2 3">
    <name type="scientific">Dioscorea zingiberensis</name>
    <dbReference type="NCBI Taxonomy" id="325984"/>
    <lineage>
        <taxon>Eukaryota</taxon>
        <taxon>Viridiplantae</taxon>
        <taxon>Streptophyta</taxon>
        <taxon>Embryophyta</taxon>
        <taxon>Tracheophyta</taxon>
        <taxon>Spermatophyta</taxon>
        <taxon>Magnoliopsida</taxon>
        <taxon>Liliopsida</taxon>
        <taxon>Dioscoreales</taxon>
        <taxon>Dioscoreaceae</taxon>
        <taxon>Dioscorea</taxon>
    </lineage>
</organism>
<dbReference type="OrthoDB" id="777403at2759"/>
<keyword evidence="3" id="KW-1185">Reference proteome</keyword>
<keyword evidence="1" id="KW-1133">Transmembrane helix</keyword>
<evidence type="ECO:0000313" key="3">
    <source>
        <dbReference type="Proteomes" id="UP001085076"/>
    </source>
</evidence>
<proteinExistence type="predicted"/>
<evidence type="ECO:0008006" key="4">
    <source>
        <dbReference type="Google" id="ProtNLM"/>
    </source>
</evidence>
<feature type="transmembrane region" description="Helical" evidence="1">
    <location>
        <begin position="262"/>
        <end position="286"/>
    </location>
</feature>
<keyword evidence="1" id="KW-0812">Transmembrane</keyword>
<comment type="caution">
    <text evidence="2">The sequence shown here is derived from an EMBL/GenBank/DDBJ whole genome shotgun (WGS) entry which is preliminary data.</text>
</comment>
<dbReference type="PANTHER" id="PTHR33133:SF1">
    <property type="entry name" value="EXPRESSED PROTEIN-RELATED"/>
    <property type="match status" value="1"/>
</dbReference>
<keyword evidence="1" id="KW-0472">Membrane</keyword>
<dbReference type="AlphaFoldDB" id="A0A9D5C2W4"/>
<reference evidence="2" key="1">
    <citation type="submission" date="2021-03" db="EMBL/GenBank/DDBJ databases">
        <authorList>
            <person name="Li Z."/>
            <person name="Yang C."/>
        </authorList>
    </citation>
    <scope>NUCLEOTIDE SEQUENCE</scope>
    <source>
        <strain evidence="2">Dzin_1.0</strain>
        <tissue evidence="2">Leaf</tissue>
    </source>
</reference>
<reference evidence="2" key="2">
    <citation type="journal article" date="2022" name="Hortic Res">
        <title>The genome of Dioscorea zingiberensis sheds light on the biosynthesis, origin and evolution of the medicinally important diosgenin saponins.</title>
        <authorList>
            <person name="Li Y."/>
            <person name="Tan C."/>
            <person name="Li Z."/>
            <person name="Guo J."/>
            <person name="Li S."/>
            <person name="Chen X."/>
            <person name="Wang C."/>
            <person name="Dai X."/>
            <person name="Yang H."/>
            <person name="Song W."/>
            <person name="Hou L."/>
            <person name="Xu J."/>
            <person name="Tong Z."/>
            <person name="Xu A."/>
            <person name="Yuan X."/>
            <person name="Wang W."/>
            <person name="Yang Q."/>
            <person name="Chen L."/>
            <person name="Sun Z."/>
            <person name="Wang K."/>
            <person name="Pan B."/>
            <person name="Chen J."/>
            <person name="Bao Y."/>
            <person name="Liu F."/>
            <person name="Qi X."/>
            <person name="Gang D.R."/>
            <person name="Wen J."/>
            <person name="Li J."/>
        </authorList>
    </citation>
    <scope>NUCLEOTIDE SEQUENCE</scope>
    <source>
        <strain evidence="2">Dzin_1.0</strain>
    </source>
</reference>
<feature type="transmembrane region" description="Helical" evidence="1">
    <location>
        <begin position="231"/>
        <end position="250"/>
    </location>
</feature>
<protein>
    <recommendedName>
        <fullName evidence="4">Transmembrane protein</fullName>
    </recommendedName>
</protein>
<feature type="transmembrane region" description="Helical" evidence="1">
    <location>
        <begin position="29"/>
        <end position="46"/>
    </location>
</feature>
<dbReference type="Proteomes" id="UP001085076">
    <property type="component" value="Miscellaneous, Linkage group lg08"/>
</dbReference>
<dbReference type="EMBL" id="JAGGNH010000008">
    <property type="protein sequence ID" value="KAJ0965677.1"/>
    <property type="molecule type" value="Genomic_DNA"/>
</dbReference>
<feature type="transmembrane region" description="Helical" evidence="1">
    <location>
        <begin position="149"/>
        <end position="172"/>
    </location>
</feature>
<gene>
    <name evidence="2" type="ORF">J5N97_026815</name>
</gene>
<name>A0A9D5C2W4_9LILI</name>